<accession>A0ACB5U1F1</accession>
<comment type="caution">
    <text evidence="1">The sequence shown here is derived from an EMBL/GenBank/DDBJ whole genome shotgun (WGS) entry which is preliminary data.</text>
</comment>
<gene>
    <name evidence="1" type="ORF">Cboi01_000530300</name>
</gene>
<organism evidence="1 2">
    <name type="scientific">Candida boidinii</name>
    <name type="common">Yeast</name>
    <dbReference type="NCBI Taxonomy" id="5477"/>
    <lineage>
        <taxon>Eukaryota</taxon>
        <taxon>Fungi</taxon>
        <taxon>Dikarya</taxon>
        <taxon>Ascomycota</taxon>
        <taxon>Saccharomycotina</taxon>
        <taxon>Pichiomycetes</taxon>
        <taxon>Pichiales</taxon>
        <taxon>Pichiaceae</taxon>
        <taxon>Ogataea</taxon>
        <taxon>Ogataea/Candida clade</taxon>
    </lineage>
</organism>
<dbReference type="EMBL" id="BSXV01003994">
    <property type="protein sequence ID" value="GME99484.1"/>
    <property type="molecule type" value="Genomic_DNA"/>
</dbReference>
<keyword evidence="2" id="KW-1185">Reference proteome</keyword>
<dbReference type="Proteomes" id="UP001165101">
    <property type="component" value="Unassembled WGS sequence"/>
</dbReference>
<proteinExistence type="predicted"/>
<reference evidence="1" key="1">
    <citation type="submission" date="2023-04" db="EMBL/GenBank/DDBJ databases">
        <title>Candida boidinii NBRC 1967.</title>
        <authorList>
            <person name="Ichikawa N."/>
            <person name="Sato H."/>
            <person name="Tonouchi N."/>
        </authorList>
    </citation>
    <scope>NUCLEOTIDE SEQUENCE</scope>
    <source>
        <strain evidence="1">NBRC 1967</strain>
    </source>
</reference>
<evidence type="ECO:0000313" key="2">
    <source>
        <dbReference type="Proteomes" id="UP001165101"/>
    </source>
</evidence>
<evidence type="ECO:0000313" key="1">
    <source>
        <dbReference type="EMBL" id="GME99484.1"/>
    </source>
</evidence>
<protein>
    <submittedName>
        <fullName evidence="1">Unnamed protein product</fullName>
    </submittedName>
</protein>
<name>A0ACB5U1F1_CANBO</name>
<sequence length="518" mass="58587">MTASAELGYNRRYESPLDKMTPEIADDFISQITGSVSDSSNINSFKETSFSESVTKNTKGDNKKQSLPKKRKTNNSLKSLVPEVDTEKLEIEKLTSFEDSFLRELEEINTRKHKLDIEEEETEESNKRQVQTSFLVNGRYLKLNKIFFEVNIKTTLLGDQHEIFMRVKGSVQLQNLIETTIKHLEEKTGKKSPLPINSIVFYVPSLNIVLNSILKISSILVSNTLNLIASGDGYSVDAILTSKSESESLQKAKRQLLKDTNENTISDDSIEFNIIDPDHKVTKIIHKTSAPLSELIDIYIAKNHYPEQLNVKILHDTDVLSNDLSLLQVQEKLNNTDILYSQFDKEELDRLIEVYGASNTTQGDIDIDDEDNDSNDITFSSNNILNDNVAIKIPHNNRGDADSPIILDDEDDDKYEPQNQYPSHPHPQYSGNTTVKKENGNQSNTHFVISLKGKDGISHKVKVNASTKISNLAKYYLEKATLPPDTKIRLIFDDEQLNMNETVGDTELEEDFLVDVIV</sequence>